<evidence type="ECO:0000313" key="2">
    <source>
        <dbReference type="EMBL" id="MCB7479862.1"/>
    </source>
</evidence>
<gene>
    <name evidence="2" type="ORF">LGQ90_01185</name>
</gene>
<dbReference type="Proteomes" id="UP001139414">
    <property type="component" value="Unassembled WGS sequence"/>
</dbReference>
<reference evidence="2" key="1">
    <citation type="submission" date="2021-10" db="EMBL/GenBank/DDBJ databases">
        <title>Gramella sp. ASW11-100T, isolated from marine sediment.</title>
        <authorList>
            <person name="Xia C."/>
        </authorList>
    </citation>
    <scope>NUCLEOTIDE SEQUENCE</scope>
    <source>
        <strain evidence="2">ASW11-100</strain>
    </source>
</reference>
<protein>
    <submittedName>
        <fullName evidence="2">Class I SAM-dependent methyltransferase</fullName>
    </submittedName>
</protein>
<dbReference type="InterPro" id="IPR041698">
    <property type="entry name" value="Methyltransf_25"/>
</dbReference>
<dbReference type="EMBL" id="JAJBZG010000001">
    <property type="protein sequence ID" value="MCB7479862.1"/>
    <property type="molecule type" value="Genomic_DNA"/>
</dbReference>
<dbReference type="CDD" id="cd02440">
    <property type="entry name" value="AdoMet_MTases"/>
    <property type="match status" value="1"/>
</dbReference>
<keyword evidence="2" id="KW-0808">Transferase</keyword>
<accession>A0A9X1LGH2</accession>
<feature type="domain" description="Methyltransferase" evidence="1">
    <location>
        <begin position="45"/>
        <end position="140"/>
    </location>
</feature>
<dbReference type="Gene3D" id="3.40.50.150">
    <property type="entry name" value="Vaccinia Virus protein VP39"/>
    <property type="match status" value="1"/>
</dbReference>
<dbReference type="AlphaFoldDB" id="A0A9X1LGH2"/>
<dbReference type="GO" id="GO:0032259">
    <property type="term" value="P:methylation"/>
    <property type="evidence" value="ECO:0007669"/>
    <property type="project" value="UniProtKB-KW"/>
</dbReference>
<name>A0A9X1LGH2_9FLAO</name>
<sequence length="204" mass="23827">MKDLKSHWENIYSTKEFEETSWFQEKPETSLKIIQSLGLSKKAQIIDIGGGNSFLVDHLLKLGYKNISVLDISEMALEKAKERLGEKSEQVNWICSDVTEYNFEQEFELWHDRAAFHFLTEDSQVENYISRLKTSLRSGGYFILGTFSENGPDKCSGIEIRKYSSMDLQELFEKDFEIVRLENLDHKTPWDAVQNFTFGLFRKK</sequence>
<dbReference type="GO" id="GO:0008168">
    <property type="term" value="F:methyltransferase activity"/>
    <property type="evidence" value="ECO:0007669"/>
    <property type="project" value="UniProtKB-KW"/>
</dbReference>
<evidence type="ECO:0000259" key="1">
    <source>
        <dbReference type="Pfam" id="PF13649"/>
    </source>
</evidence>
<proteinExistence type="predicted"/>
<dbReference type="Pfam" id="PF13649">
    <property type="entry name" value="Methyltransf_25"/>
    <property type="match status" value="1"/>
</dbReference>
<dbReference type="InterPro" id="IPR029063">
    <property type="entry name" value="SAM-dependent_MTases_sf"/>
</dbReference>
<dbReference type="RefSeq" id="WP_229337296.1">
    <property type="nucleotide sequence ID" value="NZ_JAJBZG010000001.1"/>
</dbReference>
<dbReference type="PANTHER" id="PTHR12843:SF5">
    <property type="entry name" value="EEF1A LYSINE METHYLTRANSFERASE 2"/>
    <property type="match status" value="1"/>
</dbReference>
<keyword evidence="2" id="KW-0489">Methyltransferase</keyword>
<dbReference type="SUPFAM" id="SSF53335">
    <property type="entry name" value="S-adenosyl-L-methionine-dependent methyltransferases"/>
    <property type="match status" value="1"/>
</dbReference>
<organism evidence="2 3">
    <name type="scientific">Christiangramia sediminis</name>
    <dbReference type="NCBI Taxonomy" id="2881336"/>
    <lineage>
        <taxon>Bacteria</taxon>
        <taxon>Pseudomonadati</taxon>
        <taxon>Bacteroidota</taxon>
        <taxon>Flavobacteriia</taxon>
        <taxon>Flavobacteriales</taxon>
        <taxon>Flavobacteriaceae</taxon>
        <taxon>Christiangramia</taxon>
    </lineage>
</organism>
<keyword evidence="3" id="KW-1185">Reference proteome</keyword>
<dbReference type="PANTHER" id="PTHR12843">
    <property type="entry name" value="PROTEIN-LYSINE N-METHYLTRANSFERASE METTL10"/>
    <property type="match status" value="1"/>
</dbReference>
<comment type="caution">
    <text evidence="2">The sequence shown here is derived from an EMBL/GenBank/DDBJ whole genome shotgun (WGS) entry which is preliminary data.</text>
</comment>
<evidence type="ECO:0000313" key="3">
    <source>
        <dbReference type="Proteomes" id="UP001139414"/>
    </source>
</evidence>